<dbReference type="EMBL" id="LT594323">
    <property type="protein sequence ID" value="SBT48983.1"/>
    <property type="molecule type" value="Genomic_DNA"/>
</dbReference>
<dbReference type="RefSeq" id="WP_091666991.1">
    <property type="nucleotide sequence ID" value="NZ_LT594323.1"/>
</dbReference>
<protein>
    <submittedName>
        <fullName evidence="2">Sugar-specific transcriptional regulator TrmB</fullName>
    </submittedName>
</protein>
<dbReference type="OrthoDB" id="3369460at2"/>
<reference evidence="3" key="1">
    <citation type="submission" date="2016-06" db="EMBL/GenBank/DDBJ databases">
        <authorList>
            <person name="Varghese N."/>
            <person name="Submissions Spin"/>
        </authorList>
    </citation>
    <scope>NUCLEOTIDE SEQUENCE [LARGE SCALE GENOMIC DNA]</scope>
    <source>
        <strain evidence="3">DSM 44815</strain>
    </source>
</reference>
<dbReference type="PANTHER" id="PTHR34293">
    <property type="entry name" value="HTH-TYPE TRANSCRIPTIONAL REGULATOR TRMBL2"/>
    <property type="match status" value="1"/>
</dbReference>
<dbReference type="GO" id="GO:0003677">
    <property type="term" value="F:DNA binding"/>
    <property type="evidence" value="ECO:0007669"/>
    <property type="project" value="InterPro"/>
</dbReference>
<dbReference type="Proteomes" id="UP000199385">
    <property type="component" value="Chromosome I"/>
</dbReference>
<feature type="domain" description="HTH luxR-type" evidence="1">
    <location>
        <begin position="260"/>
        <end position="317"/>
    </location>
</feature>
<keyword evidence="3" id="KW-1185">Reference proteome</keyword>
<dbReference type="InterPro" id="IPR051797">
    <property type="entry name" value="TrmB-like"/>
</dbReference>
<dbReference type="STRING" id="261654.GA0070611_4251"/>
<dbReference type="SUPFAM" id="SSF46894">
    <property type="entry name" value="C-terminal effector domain of the bipartite response regulators"/>
    <property type="match status" value="1"/>
</dbReference>
<dbReference type="InterPro" id="IPR000792">
    <property type="entry name" value="Tscrpt_reg_LuxR_C"/>
</dbReference>
<gene>
    <name evidence="2" type="ORF">GA0070611_4251</name>
</gene>
<organism evidence="2 3">
    <name type="scientific">Micromonospora auratinigra</name>
    <dbReference type="NCBI Taxonomy" id="261654"/>
    <lineage>
        <taxon>Bacteria</taxon>
        <taxon>Bacillati</taxon>
        <taxon>Actinomycetota</taxon>
        <taxon>Actinomycetes</taxon>
        <taxon>Micromonosporales</taxon>
        <taxon>Micromonosporaceae</taxon>
        <taxon>Micromonospora</taxon>
    </lineage>
</organism>
<accession>A0A1A8ZYS3</accession>
<dbReference type="InterPro" id="IPR016032">
    <property type="entry name" value="Sig_transdc_resp-reg_C-effctor"/>
</dbReference>
<dbReference type="InterPro" id="IPR002831">
    <property type="entry name" value="Tscrpt_reg_TrmB_N"/>
</dbReference>
<sequence length="332" mass="35313">MVLDVLGLSSEEGAAYRALVSMASAAPVELAGQVGGDESEAAQLLGVLERKGLAARSVGDIGRFVASPPATAFGALLLQRQNELRLAELELGSLTELYRAASAGRGVAEVVDVIIGGPALRQRLEQLQLGARREVMTFVKAPVAIISGAENTAEDAAVARGVQYRVLLERAMLDEDVDIDGIVAARNAGEQIRIAERLPLKLFIVDREIAVVPLIRSSDVATTGALLVHRSGLLDALVALFELEWSAAMEVTTSADGFAGSGVDDLDVQILTLLLTGLTDQAVAGHLRTSLRTVQRRVRRLMDLARVQTRMQLGYQAARLGWLPGEPGHRTG</sequence>
<dbReference type="GO" id="GO:0006355">
    <property type="term" value="P:regulation of DNA-templated transcription"/>
    <property type="evidence" value="ECO:0007669"/>
    <property type="project" value="InterPro"/>
</dbReference>
<name>A0A1A8ZYS3_9ACTN</name>
<evidence type="ECO:0000313" key="2">
    <source>
        <dbReference type="EMBL" id="SBT48983.1"/>
    </source>
</evidence>
<evidence type="ECO:0000313" key="3">
    <source>
        <dbReference type="Proteomes" id="UP000199385"/>
    </source>
</evidence>
<dbReference type="PATRIC" id="fig|261654.4.peg.4319"/>
<dbReference type="Gene3D" id="1.10.10.10">
    <property type="entry name" value="Winged helix-like DNA-binding domain superfamily/Winged helix DNA-binding domain"/>
    <property type="match status" value="2"/>
</dbReference>
<dbReference type="InterPro" id="IPR036388">
    <property type="entry name" value="WH-like_DNA-bd_sf"/>
</dbReference>
<proteinExistence type="predicted"/>
<dbReference type="SMART" id="SM00421">
    <property type="entry name" value="HTH_LUXR"/>
    <property type="match status" value="1"/>
</dbReference>
<dbReference type="Gene3D" id="3.30.870.10">
    <property type="entry name" value="Endonuclease Chain A"/>
    <property type="match status" value="1"/>
</dbReference>
<evidence type="ECO:0000259" key="1">
    <source>
        <dbReference type="SMART" id="SM00421"/>
    </source>
</evidence>
<dbReference type="Pfam" id="PF01978">
    <property type="entry name" value="TrmB"/>
    <property type="match status" value="1"/>
</dbReference>
<dbReference type="PANTHER" id="PTHR34293:SF1">
    <property type="entry name" value="HTH-TYPE TRANSCRIPTIONAL REGULATOR TRMBL2"/>
    <property type="match status" value="1"/>
</dbReference>
<dbReference type="AlphaFoldDB" id="A0A1A8ZYS3"/>